<protein>
    <submittedName>
        <fullName evidence="2">NDUF4-like protein</fullName>
    </submittedName>
</protein>
<feature type="compositionally biased region" description="Basic and acidic residues" evidence="1">
    <location>
        <begin position="103"/>
        <end position="123"/>
    </location>
</feature>
<gene>
    <name evidence="2" type="ORF">MAR_019096</name>
</gene>
<feature type="region of interest" description="Disordered" evidence="1">
    <location>
        <begin position="1"/>
        <end position="37"/>
    </location>
</feature>
<evidence type="ECO:0000256" key="1">
    <source>
        <dbReference type="SAM" id="MobiDB-lite"/>
    </source>
</evidence>
<name>A0ABY7EGL2_MYAAR</name>
<evidence type="ECO:0000313" key="3">
    <source>
        <dbReference type="Proteomes" id="UP001164746"/>
    </source>
</evidence>
<proteinExistence type="predicted"/>
<feature type="region of interest" description="Disordered" evidence="1">
    <location>
        <begin position="103"/>
        <end position="139"/>
    </location>
</feature>
<evidence type="ECO:0000313" key="2">
    <source>
        <dbReference type="EMBL" id="WAR09138.1"/>
    </source>
</evidence>
<reference evidence="2" key="1">
    <citation type="submission" date="2022-11" db="EMBL/GenBank/DDBJ databases">
        <title>Centuries of genome instability and evolution in soft-shell clam transmissible cancer (bioRxiv).</title>
        <authorList>
            <person name="Hart S.F.M."/>
            <person name="Yonemitsu M.A."/>
            <person name="Giersch R.M."/>
            <person name="Beal B.F."/>
            <person name="Arriagada G."/>
            <person name="Davis B.W."/>
            <person name="Ostrander E.A."/>
            <person name="Goff S.P."/>
            <person name="Metzger M.J."/>
        </authorList>
    </citation>
    <scope>NUCLEOTIDE SEQUENCE</scope>
    <source>
        <strain evidence="2">MELC-2E11</strain>
        <tissue evidence="2">Siphon/mantle</tissue>
    </source>
</reference>
<sequence length="279" mass="31527">MKLPADDTVEVAATEDTDEAPEVAAAAADDDNDDEVDLTGSESCTFLPVGSAVTAVCCWTGLRRGTSSESMEIFRRVPSPMLPWRRGQFGDQIVSLLAQKAIEKQKTEPKPAPRHQSTDKMFEKQSTAHPEVREEVEKQDPRLIGRVNELKLEMEYDMPRICSSADRPLPSNRKNFEDPDDAFINVKKIPKGKMSLVQAHTILERHLEDQQKNSAVALAKEYNLDIDNTLNFLRFYSRMNVDVQKAPQKTDSLIEIESITKKKTRSVTKFIDTLFQKKT</sequence>
<organism evidence="2 3">
    <name type="scientific">Mya arenaria</name>
    <name type="common">Soft-shell clam</name>
    <dbReference type="NCBI Taxonomy" id="6604"/>
    <lineage>
        <taxon>Eukaryota</taxon>
        <taxon>Metazoa</taxon>
        <taxon>Spiralia</taxon>
        <taxon>Lophotrochozoa</taxon>
        <taxon>Mollusca</taxon>
        <taxon>Bivalvia</taxon>
        <taxon>Autobranchia</taxon>
        <taxon>Heteroconchia</taxon>
        <taxon>Euheterodonta</taxon>
        <taxon>Imparidentia</taxon>
        <taxon>Neoheterodontei</taxon>
        <taxon>Myida</taxon>
        <taxon>Myoidea</taxon>
        <taxon>Myidae</taxon>
        <taxon>Mya</taxon>
    </lineage>
</organism>
<accession>A0ABY7EGL2</accession>
<dbReference type="PANTHER" id="PTHR13338">
    <property type="entry name" value="UPF0240 PROTEIN"/>
    <property type="match status" value="1"/>
</dbReference>
<feature type="compositionally biased region" description="Acidic residues" evidence="1">
    <location>
        <begin position="7"/>
        <end position="21"/>
    </location>
</feature>
<dbReference type="Pfam" id="PF06784">
    <property type="entry name" value="UPF0240"/>
    <property type="match status" value="1"/>
</dbReference>
<keyword evidence="3" id="KW-1185">Reference proteome</keyword>
<dbReference type="InterPro" id="IPR009622">
    <property type="entry name" value="NDUFAF4"/>
</dbReference>
<dbReference type="EMBL" id="CP111017">
    <property type="protein sequence ID" value="WAR09138.1"/>
    <property type="molecule type" value="Genomic_DNA"/>
</dbReference>
<dbReference type="PANTHER" id="PTHR13338:SF4">
    <property type="entry name" value="NADH DEHYDROGENASE [UBIQUINONE] 1 ALPHA SUBCOMPLEX ASSEMBLY FACTOR 4"/>
    <property type="match status" value="1"/>
</dbReference>
<feature type="compositionally biased region" description="Acidic residues" evidence="1">
    <location>
        <begin position="28"/>
        <end position="37"/>
    </location>
</feature>
<dbReference type="Proteomes" id="UP001164746">
    <property type="component" value="Chromosome 6"/>
</dbReference>
<feature type="compositionally biased region" description="Basic and acidic residues" evidence="1">
    <location>
        <begin position="130"/>
        <end position="139"/>
    </location>
</feature>